<keyword evidence="2" id="KW-1185">Reference proteome</keyword>
<evidence type="ECO:0000313" key="1">
    <source>
        <dbReference type="EMBL" id="MFC7189003.1"/>
    </source>
</evidence>
<reference evidence="1 2" key="1">
    <citation type="journal article" date="2019" name="Int. J. Syst. Evol. Microbiol.">
        <title>The Global Catalogue of Microorganisms (GCM) 10K type strain sequencing project: providing services to taxonomists for standard genome sequencing and annotation.</title>
        <authorList>
            <consortium name="The Broad Institute Genomics Platform"/>
            <consortium name="The Broad Institute Genome Sequencing Center for Infectious Disease"/>
            <person name="Wu L."/>
            <person name="Ma J."/>
        </authorList>
    </citation>
    <scope>NUCLEOTIDE SEQUENCE [LARGE SCALE GENOMIC DNA]</scope>
    <source>
        <strain evidence="1 2">RDMS1</strain>
    </source>
</reference>
<protein>
    <submittedName>
        <fullName evidence="1">Uncharacterized protein</fullName>
    </submittedName>
</protein>
<dbReference type="Proteomes" id="UP001596417">
    <property type="component" value="Unassembled WGS sequence"/>
</dbReference>
<dbReference type="EMBL" id="JBHTAX010000001">
    <property type="protein sequence ID" value="MFC7189003.1"/>
    <property type="molecule type" value="Genomic_DNA"/>
</dbReference>
<name>A0ABD5YI18_9EURY</name>
<dbReference type="AlphaFoldDB" id="A0ABD5YI18"/>
<evidence type="ECO:0000313" key="2">
    <source>
        <dbReference type="Proteomes" id="UP001596417"/>
    </source>
</evidence>
<sequence length="56" mass="5918">MLSRNTPKRLGNSIARIFCLLSPKATKITTIVNGLHIEGVPYRAVAAIGAAERAVG</sequence>
<dbReference type="RefSeq" id="WP_264555191.1">
    <property type="nucleotide sequence ID" value="NZ_CP109979.1"/>
</dbReference>
<dbReference type="GeneID" id="76198563"/>
<organism evidence="1 2">
    <name type="scientific">Halocatena marina</name>
    <dbReference type="NCBI Taxonomy" id="2934937"/>
    <lineage>
        <taxon>Archaea</taxon>
        <taxon>Methanobacteriati</taxon>
        <taxon>Methanobacteriota</taxon>
        <taxon>Stenosarchaea group</taxon>
        <taxon>Halobacteria</taxon>
        <taxon>Halobacteriales</taxon>
        <taxon>Natronomonadaceae</taxon>
        <taxon>Halocatena</taxon>
    </lineage>
</organism>
<gene>
    <name evidence="1" type="ORF">ACFQL7_03495</name>
</gene>
<proteinExistence type="predicted"/>
<accession>A0ABD5YI18</accession>
<comment type="caution">
    <text evidence="1">The sequence shown here is derived from an EMBL/GenBank/DDBJ whole genome shotgun (WGS) entry which is preliminary data.</text>
</comment>